<comment type="similarity">
    <text evidence="8 9">Belongs to the TonB-dependent receptor family.</text>
</comment>
<dbReference type="InterPro" id="IPR037066">
    <property type="entry name" value="Plug_dom_sf"/>
</dbReference>
<accession>A0ABT1U8Z7</accession>
<dbReference type="CDD" id="cd01347">
    <property type="entry name" value="ligand_gated_channel"/>
    <property type="match status" value="1"/>
</dbReference>
<name>A0ABT1U8Z7_9GAMM</name>
<evidence type="ECO:0000256" key="9">
    <source>
        <dbReference type="RuleBase" id="RU003357"/>
    </source>
</evidence>
<sequence length="684" mass="75925">MQNKNNDPKQTANVLKLFLFSALLAAALAERAAADETSPDIEELSISDLMQMEVSSVSRKSQSLSDTAAAAFIISQDDIRRSGAASIPEALRLAPGIEVAQINASSWAITSRGFNGRYANKLLVLMDGRTVYTPLFSGVFWNLQDTLMEDIERIEVIRGPGAVMWGANAVNGVINIITKKAKDTQGNLFVAGGGNQEQGFAGYRYGGQIGNDGNYRVYAKTFEREAFVSPRGEKQHDDWRSVQGGFRIDDRISGNHRFTVQGDVYRKKVGNTVQPSTVSAPFNTAFNVDDHADGANLISRWEGNLGDGSEFVLQGYYDRVDFTAPALSDSQDMFDIDFQHRLHPDPGHDLMWGVNYRFIHSTTVSSPVIAFTPSSLGYHQGSAFVQDDITLIDNTLRLTLGSKIEESHFGHTQVQPNARILWTPNGTHSVWASVSRASRIPSRGEAQSSIAVGTSSATIDPIPFAIPVQIMAQANPDLKAEKVFSAEIGYRTQWSNRFSTDVTAFSNHYTDLIILNRGDASIQTAPTLLITQPMMWTNLSREVTTRGIEVSADWNVLDWMRFTGNYSHLKIEKPYDPNNPDMAGLSPRHRGMLRWQIDMNEQTHLDMTLRHVGRLNAVNQNVPAYTTFDARLAYEPVAGMEWSVVAQNIFSPQHLEFRDSAAVSLTDFTTEVPRSIYGKFSWNF</sequence>
<evidence type="ECO:0000256" key="2">
    <source>
        <dbReference type="ARBA" id="ARBA00022448"/>
    </source>
</evidence>
<dbReference type="PANTHER" id="PTHR30069:SF27">
    <property type="entry name" value="BLL4766 PROTEIN"/>
    <property type="match status" value="1"/>
</dbReference>
<dbReference type="InterPro" id="IPR036942">
    <property type="entry name" value="Beta-barrel_TonB_sf"/>
</dbReference>
<keyword evidence="2 8" id="KW-0813">Transport</keyword>
<gene>
    <name evidence="13" type="ORF">NP596_17880</name>
</gene>
<evidence type="ECO:0000313" key="13">
    <source>
        <dbReference type="EMBL" id="MCQ8130334.1"/>
    </source>
</evidence>
<evidence type="ECO:0000256" key="5">
    <source>
        <dbReference type="ARBA" id="ARBA00023077"/>
    </source>
</evidence>
<dbReference type="EMBL" id="JANIBK010000149">
    <property type="protein sequence ID" value="MCQ8130334.1"/>
    <property type="molecule type" value="Genomic_DNA"/>
</dbReference>
<dbReference type="InterPro" id="IPR000531">
    <property type="entry name" value="Beta-barrel_TonB"/>
</dbReference>
<dbReference type="PANTHER" id="PTHR30069">
    <property type="entry name" value="TONB-DEPENDENT OUTER MEMBRANE RECEPTOR"/>
    <property type="match status" value="1"/>
</dbReference>
<evidence type="ECO:0000313" key="14">
    <source>
        <dbReference type="Proteomes" id="UP001524586"/>
    </source>
</evidence>
<feature type="domain" description="TonB-dependent receptor-like beta-barrel" evidence="11">
    <location>
        <begin position="200"/>
        <end position="648"/>
    </location>
</feature>
<evidence type="ECO:0000256" key="7">
    <source>
        <dbReference type="ARBA" id="ARBA00023237"/>
    </source>
</evidence>
<keyword evidence="7 8" id="KW-0998">Cell outer membrane</keyword>
<dbReference type="Gene3D" id="2.170.130.10">
    <property type="entry name" value="TonB-dependent receptor, plug domain"/>
    <property type="match status" value="1"/>
</dbReference>
<keyword evidence="5 9" id="KW-0798">TonB box</keyword>
<keyword evidence="6 8" id="KW-0472">Membrane</keyword>
<evidence type="ECO:0000256" key="8">
    <source>
        <dbReference type="PROSITE-ProRule" id="PRU01360"/>
    </source>
</evidence>
<keyword evidence="3 8" id="KW-1134">Transmembrane beta strand</keyword>
<dbReference type="Pfam" id="PF00593">
    <property type="entry name" value="TonB_dep_Rec_b-barrel"/>
    <property type="match status" value="1"/>
</dbReference>
<evidence type="ECO:0000256" key="3">
    <source>
        <dbReference type="ARBA" id="ARBA00022452"/>
    </source>
</evidence>
<evidence type="ECO:0000256" key="6">
    <source>
        <dbReference type="ARBA" id="ARBA00023136"/>
    </source>
</evidence>
<evidence type="ECO:0000259" key="11">
    <source>
        <dbReference type="Pfam" id="PF00593"/>
    </source>
</evidence>
<keyword evidence="10" id="KW-0732">Signal</keyword>
<dbReference type="PROSITE" id="PS52016">
    <property type="entry name" value="TONB_DEPENDENT_REC_3"/>
    <property type="match status" value="1"/>
</dbReference>
<evidence type="ECO:0000256" key="4">
    <source>
        <dbReference type="ARBA" id="ARBA00022692"/>
    </source>
</evidence>
<feature type="signal peptide" evidence="10">
    <location>
        <begin position="1"/>
        <end position="25"/>
    </location>
</feature>
<evidence type="ECO:0000256" key="1">
    <source>
        <dbReference type="ARBA" id="ARBA00004571"/>
    </source>
</evidence>
<feature type="chain" id="PRO_5046467470" evidence="10">
    <location>
        <begin position="26"/>
        <end position="684"/>
    </location>
</feature>
<comment type="caution">
    <text evidence="13">The sequence shown here is derived from an EMBL/GenBank/DDBJ whole genome shotgun (WGS) entry which is preliminary data.</text>
</comment>
<protein>
    <submittedName>
        <fullName evidence="13">TonB-dependent receptor</fullName>
    </submittedName>
</protein>
<proteinExistence type="inferred from homology"/>
<dbReference type="InterPro" id="IPR012910">
    <property type="entry name" value="Plug_dom"/>
</dbReference>
<keyword evidence="14" id="KW-1185">Reference proteome</keyword>
<dbReference type="Gene3D" id="2.40.170.20">
    <property type="entry name" value="TonB-dependent receptor, beta-barrel domain"/>
    <property type="match status" value="1"/>
</dbReference>
<evidence type="ECO:0000259" key="12">
    <source>
        <dbReference type="Pfam" id="PF07715"/>
    </source>
</evidence>
<keyword evidence="13" id="KW-0675">Receptor</keyword>
<dbReference type="RefSeq" id="WP_256616758.1">
    <property type="nucleotide sequence ID" value="NZ_JANIBK010000149.1"/>
</dbReference>
<dbReference type="Pfam" id="PF07715">
    <property type="entry name" value="Plug"/>
    <property type="match status" value="1"/>
</dbReference>
<dbReference type="SUPFAM" id="SSF56935">
    <property type="entry name" value="Porins"/>
    <property type="match status" value="1"/>
</dbReference>
<evidence type="ECO:0000256" key="10">
    <source>
        <dbReference type="SAM" id="SignalP"/>
    </source>
</evidence>
<organism evidence="13 14">
    <name type="scientific">Methylomonas rivi</name>
    <dbReference type="NCBI Taxonomy" id="2952226"/>
    <lineage>
        <taxon>Bacteria</taxon>
        <taxon>Pseudomonadati</taxon>
        <taxon>Pseudomonadota</taxon>
        <taxon>Gammaproteobacteria</taxon>
        <taxon>Methylococcales</taxon>
        <taxon>Methylococcaceae</taxon>
        <taxon>Methylomonas</taxon>
    </lineage>
</organism>
<reference evidence="13 14" key="1">
    <citation type="submission" date="2022-07" db="EMBL/GenBank/DDBJ databases">
        <title>Methylomonas rivi sp. nov., Methylomonas rosea sp. nov., Methylomonas aureus sp. nov. and Methylomonas subterranea sp. nov., four novel methanotrophs isolated from a freshwater creek and the deep terrestrial subsurface.</title>
        <authorList>
            <person name="Abin C."/>
            <person name="Sankaranarayanan K."/>
            <person name="Garner C."/>
            <person name="Sindelar R."/>
            <person name="Kotary K."/>
            <person name="Garner R."/>
            <person name="Barclay S."/>
            <person name="Lawson P."/>
            <person name="Krumholz L."/>
        </authorList>
    </citation>
    <scope>NUCLEOTIDE SEQUENCE [LARGE SCALE GENOMIC DNA]</scope>
    <source>
        <strain evidence="13 14">WSC-6</strain>
    </source>
</reference>
<keyword evidence="4 8" id="KW-0812">Transmembrane</keyword>
<dbReference type="InterPro" id="IPR039426">
    <property type="entry name" value="TonB-dep_rcpt-like"/>
</dbReference>
<comment type="subcellular location">
    <subcellularLocation>
        <location evidence="1 8">Cell outer membrane</location>
        <topology evidence="1 8">Multi-pass membrane protein</topology>
    </subcellularLocation>
</comment>
<dbReference type="Proteomes" id="UP001524586">
    <property type="component" value="Unassembled WGS sequence"/>
</dbReference>
<feature type="domain" description="TonB-dependent receptor plug" evidence="12">
    <location>
        <begin position="64"/>
        <end position="173"/>
    </location>
</feature>